<keyword evidence="3" id="KW-1185">Reference proteome</keyword>
<evidence type="ECO:0000313" key="2">
    <source>
        <dbReference type="EMBL" id="GLQ58935.1"/>
    </source>
</evidence>
<proteinExistence type="predicted"/>
<accession>A0ABQ5WG39</accession>
<protein>
    <submittedName>
        <fullName evidence="2">Uncharacterized protein</fullName>
    </submittedName>
</protein>
<comment type="caution">
    <text evidence="2">The sequence shown here is derived from an EMBL/GenBank/DDBJ whole genome shotgun (WGS) entry which is preliminary data.</text>
</comment>
<dbReference type="GeneID" id="81476090"/>
<reference evidence="3" key="1">
    <citation type="journal article" date="2019" name="Int. J. Syst. Evol. Microbiol.">
        <title>The Global Catalogue of Microorganisms (GCM) 10K type strain sequencing project: providing services to taxonomists for standard genome sequencing and annotation.</title>
        <authorList>
            <consortium name="The Broad Institute Genomics Platform"/>
            <consortium name="The Broad Institute Genome Sequencing Center for Infectious Disease"/>
            <person name="Wu L."/>
            <person name="Ma J."/>
        </authorList>
    </citation>
    <scope>NUCLEOTIDE SEQUENCE [LARGE SCALE GENOMIC DNA]</scope>
    <source>
        <strain evidence="3">NBRC 3271</strain>
    </source>
</reference>
<dbReference type="Proteomes" id="UP001156613">
    <property type="component" value="Unassembled WGS sequence"/>
</dbReference>
<gene>
    <name evidence="2" type="ORF">GCM10010937_07380</name>
</gene>
<keyword evidence="1" id="KW-0812">Transmembrane</keyword>
<sequence>MPSQNPDTTRDAPVITLKALIILHICLIAFIGLIHFRLVTMTAH</sequence>
<organism evidence="2 3">
    <name type="scientific">Gluconobacter japonicus</name>
    <dbReference type="NCBI Taxonomy" id="376620"/>
    <lineage>
        <taxon>Bacteria</taxon>
        <taxon>Pseudomonadati</taxon>
        <taxon>Pseudomonadota</taxon>
        <taxon>Alphaproteobacteria</taxon>
        <taxon>Acetobacterales</taxon>
        <taxon>Acetobacteraceae</taxon>
        <taxon>Gluconobacter</taxon>
    </lineage>
</organism>
<feature type="transmembrane region" description="Helical" evidence="1">
    <location>
        <begin position="20"/>
        <end position="39"/>
    </location>
</feature>
<dbReference type="RefSeq" id="WP_255312266.1">
    <property type="nucleotide sequence ID" value="NZ_BEWO01000006.1"/>
</dbReference>
<evidence type="ECO:0000256" key="1">
    <source>
        <dbReference type="SAM" id="Phobius"/>
    </source>
</evidence>
<keyword evidence="1" id="KW-0472">Membrane</keyword>
<dbReference type="EMBL" id="BSNT01000017">
    <property type="protein sequence ID" value="GLQ58935.1"/>
    <property type="molecule type" value="Genomic_DNA"/>
</dbReference>
<keyword evidence="1" id="KW-1133">Transmembrane helix</keyword>
<name>A0ABQ5WG39_GLUJA</name>
<evidence type="ECO:0000313" key="3">
    <source>
        <dbReference type="Proteomes" id="UP001156613"/>
    </source>
</evidence>